<dbReference type="InterPro" id="IPR018060">
    <property type="entry name" value="HTH_AraC"/>
</dbReference>
<organism evidence="5">
    <name type="scientific">mine drainage metagenome</name>
    <dbReference type="NCBI Taxonomy" id="410659"/>
    <lineage>
        <taxon>unclassified sequences</taxon>
        <taxon>metagenomes</taxon>
        <taxon>ecological metagenomes</taxon>
    </lineage>
</organism>
<proteinExistence type="predicted"/>
<dbReference type="InterPro" id="IPR050204">
    <property type="entry name" value="AraC_XylS_family_regulators"/>
</dbReference>
<dbReference type="SUPFAM" id="SSF46689">
    <property type="entry name" value="Homeodomain-like"/>
    <property type="match status" value="1"/>
</dbReference>
<keyword evidence="2" id="KW-0238">DNA-binding</keyword>
<dbReference type="GO" id="GO:0043565">
    <property type="term" value="F:sequence-specific DNA binding"/>
    <property type="evidence" value="ECO:0007669"/>
    <property type="project" value="InterPro"/>
</dbReference>
<accession>A0A1J5QDE3</accession>
<dbReference type="PANTHER" id="PTHR46796">
    <property type="entry name" value="HTH-TYPE TRANSCRIPTIONAL ACTIVATOR RHAS-RELATED"/>
    <property type="match status" value="1"/>
</dbReference>
<comment type="caution">
    <text evidence="5">The sequence shown here is derived from an EMBL/GenBank/DDBJ whole genome shotgun (WGS) entry which is preliminary data.</text>
</comment>
<dbReference type="SMART" id="SM00342">
    <property type="entry name" value="HTH_ARAC"/>
    <property type="match status" value="1"/>
</dbReference>
<dbReference type="InterPro" id="IPR018062">
    <property type="entry name" value="HTH_AraC-typ_CS"/>
</dbReference>
<dbReference type="AlphaFoldDB" id="A0A1J5QDE3"/>
<name>A0A1J5QDE3_9ZZZZ</name>
<dbReference type="PROSITE" id="PS01124">
    <property type="entry name" value="HTH_ARAC_FAMILY_2"/>
    <property type="match status" value="1"/>
</dbReference>
<dbReference type="PROSITE" id="PS00041">
    <property type="entry name" value="HTH_ARAC_FAMILY_1"/>
    <property type="match status" value="1"/>
</dbReference>
<gene>
    <name evidence="5" type="primary">rhaS_7</name>
    <name evidence="5" type="ORF">GALL_443920</name>
</gene>
<feature type="domain" description="HTH araC/xylS-type" evidence="4">
    <location>
        <begin position="271"/>
        <end position="370"/>
    </location>
</feature>
<evidence type="ECO:0000259" key="4">
    <source>
        <dbReference type="PROSITE" id="PS01124"/>
    </source>
</evidence>
<keyword evidence="3" id="KW-0804">Transcription</keyword>
<dbReference type="GO" id="GO:0003700">
    <property type="term" value="F:DNA-binding transcription factor activity"/>
    <property type="evidence" value="ECO:0007669"/>
    <property type="project" value="InterPro"/>
</dbReference>
<dbReference type="Gene3D" id="1.10.10.60">
    <property type="entry name" value="Homeodomain-like"/>
    <property type="match status" value="1"/>
</dbReference>
<evidence type="ECO:0000256" key="1">
    <source>
        <dbReference type="ARBA" id="ARBA00023015"/>
    </source>
</evidence>
<protein>
    <submittedName>
        <fullName evidence="5">HTH-type transcriptional activator RhaS</fullName>
    </submittedName>
</protein>
<keyword evidence="1" id="KW-0805">Transcription regulation</keyword>
<dbReference type="EMBL" id="MLJW01002673">
    <property type="protein sequence ID" value="OIQ73965.1"/>
    <property type="molecule type" value="Genomic_DNA"/>
</dbReference>
<evidence type="ECO:0000256" key="2">
    <source>
        <dbReference type="ARBA" id="ARBA00023125"/>
    </source>
</evidence>
<reference evidence="5" key="1">
    <citation type="submission" date="2016-10" db="EMBL/GenBank/DDBJ databases">
        <title>Sequence of Gallionella enrichment culture.</title>
        <authorList>
            <person name="Poehlein A."/>
            <person name="Muehling M."/>
            <person name="Daniel R."/>
        </authorList>
    </citation>
    <scope>NUCLEOTIDE SEQUENCE</scope>
</reference>
<evidence type="ECO:0000313" key="5">
    <source>
        <dbReference type="EMBL" id="OIQ73965.1"/>
    </source>
</evidence>
<dbReference type="InterPro" id="IPR009057">
    <property type="entry name" value="Homeodomain-like_sf"/>
</dbReference>
<evidence type="ECO:0000256" key="3">
    <source>
        <dbReference type="ARBA" id="ARBA00023163"/>
    </source>
</evidence>
<sequence>MPHAGAVHAAPELPGAMASMSIAGIQLAREPGMSAQAFSSRTSGPSPQTCASRAGAVTRWSEHVATDADEHAQNLSLWNQRYDQISSGGFSGRIDELWLDHAQVFMETANQRLRQSCSPWSGALWFGIPAPLQAPARLDGHLLTSDDIALRMGGEEFELHTPVGFDLYGVVIDTSALMTYLECVEHVDPLRLLARRGVLRADPRARQRLCTAIERWLGTPTAPGIAAELPAPCDLQATLFGLVAALLQPQDETHGLDRTAMPHSHRQQLVRRVCAFVLEQPDTPISVSDLCAEFHLCRRSLQYCFLDITGLPPLAYLRALRLNAVRRELRWGRVRLVSESAYAWGFDHLSQFSRDYARQFGQLPSQALRSAH</sequence>
<dbReference type="Pfam" id="PF12833">
    <property type="entry name" value="HTH_18"/>
    <property type="match status" value="1"/>
</dbReference>
<dbReference type="PANTHER" id="PTHR46796:SF12">
    <property type="entry name" value="HTH-TYPE DNA-BINDING TRANSCRIPTIONAL ACTIVATOR EUTR"/>
    <property type="match status" value="1"/>
</dbReference>